<keyword evidence="2 3" id="KW-0732">Signal</keyword>
<dbReference type="GO" id="GO:0051082">
    <property type="term" value="F:unfolded protein binding"/>
    <property type="evidence" value="ECO:0007669"/>
    <property type="project" value="InterPro"/>
</dbReference>
<gene>
    <name evidence="4" type="ORF">EVJ48_04320</name>
</gene>
<dbReference type="PANTHER" id="PTHR35089">
    <property type="entry name" value="CHAPERONE PROTEIN SKP"/>
    <property type="match status" value="1"/>
</dbReference>
<dbReference type="InterPro" id="IPR024930">
    <property type="entry name" value="Skp_dom_sf"/>
</dbReference>
<dbReference type="GO" id="GO:0005829">
    <property type="term" value="C:cytosol"/>
    <property type="evidence" value="ECO:0007669"/>
    <property type="project" value="TreeGrafter"/>
</dbReference>
<dbReference type="Gene3D" id="3.30.910.20">
    <property type="entry name" value="Skp domain"/>
    <property type="match status" value="1"/>
</dbReference>
<dbReference type="Proteomes" id="UP000322454">
    <property type="component" value="Unassembled WGS sequence"/>
</dbReference>
<dbReference type="EMBL" id="SHMQ01000009">
    <property type="protein sequence ID" value="RZV39573.1"/>
    <property type="molecule type" value="Genomic_DNA"/>
</dbReference>
<proteinExistence type="inferred from homology"/>
<dbReference type="Pfam" id="PF03938">
    <property type="entry name" value="OmpH"/>
    <property type="match status" value="1"/>
</dbReference>
<dbReference type="SMART" id="SM00935">
    <property type="entry name" value="OmpH"/>
    <property type="match status" value="1"/>
</dbReference>
<protein>
    <submittedName>
        <fullName evidence="4">OmpH family outer membrane protein</fullName>
    </submittedName>
</protein>
<dbReference type="PANTHER" id="PTHR35089:SF1">
    <property type="entry name" value="CHAPERONE PROTEIN SKP"/>
    <property type="match status" value="1"/>
</dbReference>
<evidence type="ECO:0000256" key="2">
    <source>
        <dbReference type="ARBA" id="ARBA00022729"/>
    </source>
</evidence>
<feature type="signal peptide" evidence="3">
    <location>
        <begin position="1"/>
        <end position="29"/>
    </location>
</feature>
<accession>A0A520XEH6</accession>
<evidence type="ECO:0000313" key="5">
    <source>
        <dbReference type="Proteomes" id="UP000322454"/>
    </source>
</evidence>
<comment type="caution">
    <text evidence="4">The sequence shown here is derived from an EMBL/GenBank/DDBJ whole genome shotgun (WGS) entry which is preliminary data.</text>
</comment>
<dbReference type="GO" id="GO:0050821">
    <property type="term" value="P:protein stabilization"/>
    <property type="evidence" value="ECO:0007669"/>
    <property type="project" value="TreeGrafter"/>
</dbReference>
<reference evidence="4 5" key="1">
    <citation type="submission" date="2019-01" db="EMBL/GenBank/DDBJ databases">
        <title>Insights into ecological role of a new deltaproteobacterial order Candidatus Sinidesulfobacterales (Sva0485) by metagenomics and metatranscriptomics.</title>
        <authorList>
            <person name="Tan S."/>
            <person name="Liu J."/>
            <person name="Fang Y."/>
            <person name="Hedlund B."/>
            <person name="Lian Z.-H."/>
            <person name="Huang L.-Y."/>
            <person name="Li J.-T."/>
            <person name="Huang L.-N."/>
            <person name="Li W.-J."/>
            <person name="Jiang H.-C."/>
            <person name="Dong H.-L."/>
            <person name="Shu W.-S."/>
        </authorList>
    </citation>
    <scope>NUCLEOTIDE SEQUENCE [LARGE SCALE GENOMIC DNA]</scope>
    <source>
        <strain evidence="4">AP4</strain>
    </source>
</reference>
<comment type="similarity">
    <text evidence="1">Belongs to the Skp family.</text>
</comment>
<sequence>MKKIIFNLSLAVFLMLAATIIFGSVKANAAGSSIAVVNMQKVIAMSNQGKAANSELKALASKYSRRLLAMRKKIAAIQADLKNNGSIMSAAEKTKKTREFETDISNYSAQEKHIRGVMSEKRFELLKGIVNKATSIINSIAKKEGYILVIDRPSVVYRANSIDITNQVLRQINAK</sequence>
<organism evidence="4 5">
    <name type="scientific">Candidatus Acidulodesulfobacterium acidiphilum</name>
    <dbReference type="NCBI Taxonomy" id="2597224"/>
    <lineage>
        <taxon>Bacteria</taxon>
        <taxon>Deltaproteobacteria</taxon>
        <taxon>Candidatus Acidulodesulfobacterales</taxon>
        <taxon>Candidatus Acidulodesulfobacterium</taxon>
    </lineage>
</organism>
<name>A0A520XEH6_9DELT</name>
<evidence type="ECO:0000256" key="3">
    <source>
        <dbReference type="SAM" id="SignalP"/>
    </source>
</evidence>
<dbReference type="AlphaFoldDB" id="A0A520XEH6"/>
<dbReference type="SUPFAM" id="SSF111384">
    <property type="entry name" value="OmpH-like"/>
    <property type="match status" value="1"/>
</dbReference>
<evidence type="ECO:0000256" key="1">
    <source>
        <dbReference type="ARBA" id="ARBA00009091"/>
    </source>
</evidence>
<feature type="chain" id="PRO_5022196131" evidence="3">
    <location>
        <begin position="30"/>
        <end position="175"/>
    </location>
</feature>
<evidence type="ECO:0000313" key="4">
    <source>
        <dbReference type="EMBL" id="RZV39573.1"/>
    </source>
</evidence>
<dbReference type="InterPro" id="IPR005632">
    <property type="entry name" value="Chaperone_Skp"/>
</dbReference>